<keyword evidence="5" id="KW-0325">Glycoprotein</keyword>
<comment type="subcellular location">
    <subcellularLocation>
        <location evidence="1">Secreted</location>
        <location evidence="1">Cell wall</location>
    </subcellularLocation>
</comment>
<protein>
    <recommendedName>
        <fullName evidence="6">Receptor L-domain domain-containing protein</fullName>
    </recommendedName>
</protein>
<feature type="domain" description="Receptor L-domain" evidence="6">
    <location>
        <begin position="67"/>
        <end position="125"/>
    </location>
</feature>
<evidence type="ECO:0000256" key="1">
    <source>
        <dbReference type="ARBA" id="ARBA00004191"/>
    </source>
</evidence>
<proteinExistence type="predicted"/>
<dbReference type="PANTHER" id="PTHR31018">
    <property type="entry name" value="SPORULATION-SPECIFIC PROTEIN-RELATED"/>
    <property type="match status" value="1"/>
</dbReference>
<dbReference type="InterPro" id="IPR000494">
    <property type="entry name" value="Rcpt_L-dom"/>
</dbReference>
<dbReference type="Pfam" id="PF01030">
    <property type="entry name" value="Recep_L_domain"/>
    <property type="match status" value="1"/>
</dbReference>
<evidence type="ECO:0000256" key="5">
    <source>
        <dbReference type="ARBA" id="ARBA00023180"/>
    </source>
</evidence>
<reference evidence="7 8" key="1">
    <citation type="submission" date="2020-11" db="EMBL/GenBank/DDBJ databases">
        <title>Kaistella gelatinilytica sp. nov., a flavobacterium isolated from Antarctic Soil.</title>
        <authorList>
            <person name="Li J."/>
        </authorList>
    </citation>
    <scope>NUCLEOTIDE SEQUENCE [LARGE SCALE GENOMIC DNA]</scope>
    <source>
        <strain evidence="7 8">G5-32</strain>
    </source>
</reference>
<keyword evidence="8" id="KW-1185">Reference proteome</keyword>
<dbReference type="PANTHER" id="PTHR31018:SF3">
    <property type="entry name" value="RECEPTOR PROTEIN-TYROSINE KINASE"/>
    <property type="match status" value="1"/>
</dbReference>
<dbReference type="PROSITE" id="PS51257">
    <property type="entry name" value="PROKAR_LIPOPROTEIN"/>
    <property type="match status" value="1"/>
</dbReference>
<gene>
    <name evidence="7" type="ORF">IV494_00205</name>
</gene>
<evidence type="ECO:0000259" key="6">
    <source>
        <dbReference type="Pfam" id="PF01030"/>
    </source>
</evidence>
<evidence type="ECO:0000313" key="7">
    <source>
        <dbReference type="EMBL" id="MBF8455589.1"/>
    </source>
</evidence>
<keyword evidence="3" id="KW-0964">Secreted</keyword>
<name>A0ABS0F7A1_9FLAO</name>
<evidence type="ECO:0000256" key="4">
    <source>
        <dbReference type="ARBA" id="ARBA00022729"/>
    </source>
</evidence>
<dbReference type="EMBL" id="JADPVI010000001">
    <property type="protein sequence ID" value="MBF8455589.1"/>
    <property type="molecule type" value="Genomic_DNA"/>
</dbReference>
<keyword evidence="4" id="KW-0732">Signal</keyword>
<sequence length="308" mass="35462">MKPIIKYLFIIFILTILSCAGEHKKLEKEYNEEKITALSPLKNDVVYEGDLIFLTQQDVDSFDSKYTFINGNVRIANAEDGYNTSIINFNSFKNIREINGNLELRRLPNLETLNGFDQLQTVNGDFALTGKVKDSNLFFKNLKKVNGDFYFADDSEIFSGFNSIEKLKGLYITGLNSKKINIFSNLKSVNKIYFTQSSVDSVKFLPELKQVAETITFEFSPKLVYVDLPKLESVGSYLGFTDTPNLKGNINIPNAKKINHFMYFLNNENWKDFCFLTKYLQQKKIDSVSLLGRNTEVYQDYLIKNCRK</sequence>
<dbReference type="Proteomes" id="UP000660070">
    <property type="component" value="Unassembled WGS sequence"/>
</dbReference>
<dbReference type="Gene3D" id="3.80.20.20">
    <property type="entry name" value="Receptor L-domain"/>
    <property type="match status" value="1"/>
</dbReference>
<evidence type="ECO:0000313" key="8">
    <source>
        <dbReference type="Proteomes" id="UP000660070"/>
    </source>
</evidence>
<organism evidence="7 8">
    <name type="scientific">Kaistella gelatinilytica</name>
    <dbReference type="NCBI Taxonomy" id="2787636"/>
    <lineage>
        <taxon>Bacteria</taxon>
        <taxon>Pseudomonadati</taxon>
        <taxon>Bacteroidota</taxon>
        <taxon>Flavobacteriia</taxon>
        <taxon>Flavobacteriales</taxon>
        <taxon>Weeksellaceae</taxon>
        <taxon>Chryseobacterium group</taxon>
        <taxon>Kaistella</taxon>
    </lineage>
</organism>
<dbReference type="InterPro" id="IPR036941">
    <property type="entry name" value="Rcpt_L-dom_sf"/>
</dbReference>
<accession>A0ABS0F7A1</accession>
<evidence type="ECO:0000256" key="2">
    <source>
        <dbReference type="ARBA" id="ARBA00022512"/>
    </source>
</evidence>
<dbReference type="InterPro" id="IPR051648">
    <property type="entry name" value="CWI-Assembly_Regulator"/>
</dbReference>
<keyword evidence="2" id="KW-0134">Cell wall</keyword>
<comment type="caution">
    <text evidence="7">The sequence shown here is derived from an EMBL/GenBank/DDBJ whole genome shotgun (WGS) entry which is preliminary data.</text>
</comment>
<dbReference type="SUPFAM" id="SSF52058">
    <property type="entry name" value="L domain-like"/>
    <property type="match status" value="1"/>
</dbReference>
<dbReference type="RefSeq" id="WP_196078163.1">
    <property type="nucleotide sequence ID" value="NZ_JADPVI010000001.1"/>
</dbReference>
<evidence type="ECO:0000256" key="3">
    <source>
        <dbReference type="ARBA" id="ARBA00022525"/>
    </source>
</evidence>